<accession>A0ABR1V5V0</accession>
<reference evidence="2 3" key="1">
    <citation type="submission" date="2023-01" db="EMBL/GenBank/DDBJ databases">
        <title>Analysis of 21 Apiospora genomes using comparative genomics revels a genus with tremendous synthesis potential of carbohydrate active enzymes and secondary metabolites.</title>
        <authorList>
            <person name="Sorensen T."/>
        </authorList>
    </citation>
    <scope>NUCLEOTIDE SEQUENCE [LARGE SCALE GENOMIC DNA]</scope>
    <source>
        <strain evidence="2 3">CBS 114990</strain>
    </source>
</reference>
<evidence type="ECO:0008006" key="4">
    <source>
        <dbReference type="Google" id="ProtNLM"/>
    </source>
</evidence>
<organism evidence="2 3">
    <name type="scientific">Apiospora hydei</name>
    <dbReference type="NCBI Taxonomy" id="1337664"/>
    <lineage>
        <taxon>Eukaryota</taxon>
        <taxon>Fungi</taxon>
        <taxon>Dikarya</taxon>
        <taxon>Ascomycota</taxon>
        <taxon>Pezizomycotina</taxon>
        <taxon>Sordariomycetes</taxon>
        <taxon>Xylariomycetidae</taxon>
        <taxon>Amphisphaeriales</taxon>
        <taxon>Apiosporaceae</taxon>
        <taxon>Apiospora</taxon>
    </lineage>
</organism>
<sequence length="491" mass="55591">MATTFLSSSGPTELLVLVLRSCDSIADVLAFGDTCRYLRSVLRSNTSTILRDVGAGSVVCFDEALVAPTRNKVRAIQICIDAEHQEQLPPADLQLDDISAQPLSLEELPRILDLDHCVHALEVSIRHKDDFDLHENCLPESPEGMPEWSTRLRKAIYRSFVLGAALSRAYRDPFFDDTEKWRGMEEQDYSREDYRYLEGFAAYSMQPTPEAEHATFGPVADWLVGRILSDDAGRRAHSSAFEQKEGRAACCNDLIDPESWDSDADRPCPLPKRESCQHSDSHFIAWEVMQVLWVSCHIQSWPAYSRACCDTSPVDRSRHEEEGEPQDLDPDPQTYPRKAHVVLFGHFSPEELRIPGIILDDRKPKYDEPKILARPAVRKSAPSASGADDQQRVFYSEAGFDDFLGFLGSVERLQQRRQAKHGFRFRDGVFDDDDPGFEVRADFHEFLMRNAIVANNEECQNDACYAEGSGFLVGLDPLPELIHGTWYWGTR</sequence>
<keyword evidence="3" id="KW-1185">Reference proteome</keyword>
<evidence type="ECO:0000256" key="1">
    <source>
        <dbReference type="SAM" id="MobiDB-lite"/>
    </source>
</evidence>
<evidence type="ECO:0000313" key="2">
    <source>
        <dbReference type="EMBL" id="KAK8066567.1"/>
    </source>
</evidence>
<comment type="caution">
    <text evidence="2">The sequence shown here is derived from an EMBL/GenBank/DDBJ whole genome shotgun (WGS) entry which is preliminary data.</text>
</comment>
<dbReference type="Proteomes" id="UP001433268">
    <property type="component" value="Unassembled WGS sequence"/>
</dbReference>
<gene>
    <name evidence="2" type="ORF">PG997_013314</name>
</gene>
<dbReference type="EMBL" id="JAQQWN010000009">
    <property type="protein sequence ID" value="KAK8066567.1"/>
    <property type="molecule type" value="Genomic_DNA"/>
</dbReference>
<protein>
    <recommendedName>
        <fullName evidence="4">F-box domain-containing protein</fullName>
    </recommendedName>
</protein>
<dbReference type="RefSeq" id="XP_066663320.1">
    <property type="nucleotide sequence ID" value="XM_066817628.1"/>
</dbReference>
<name>A0ABR1V5V0_9PEZI</name>
<feature type="region of interest" description="Disordered" evidence="1">
    <location>
        <begin position="312"/>
        <end position="334"/>
    </location>
</feature>
<evidence type="ECO:0000313" key="3">
    <source>
        <dbReference type="Proteomes" id="UP001433268"/>
    </source>
</evidence>
<dbReference type="GeneID" id="92050688"/>
<proteinExistence type="predicted"/>